<accession>A0A699IUC5</accession>
<evidence type="ECO:0008006" key="2">
    <source>
        <dbReference type="Google" id="ProtNLM"/>
    </source>
</evidence>
<dbReference type="AlphaFoldDB" id="A0A699IUC5"/>
<evidence type="ECO:0000313" key="1">
    <source>
        <dbReference type="EMBL" id="GEZ86618.1"/>
    </source>
</evidence>
<comment type="caution">
    <text evidence="1">The sequence shown here is derived from an EMBL/GenBank/DDBJ whole genome shotgun (WGS) entry which is preliminary data.</text>
</comment>
<dbReference type="EMBL" id="BKCJ010334407">
    <property type="protein sequence ID" value="GEZ86618.1"/>
    <property type="molecule type" value="Genomic_DNA"/>
</dbReference>
<dbReference type="CDD" id="cd09272">
    <property type="entry name" value="RNase_HI_RT_Ty1"/>
    <property type="match status" value="1"/>
</dbReference>
<reference evidence="1" key="1">
    <citation type="journal article" date="2019" name="Sci. Rep.">
        <title>Draft genome of Tanacetum cinerariifolium, the natural source of mosquito coil.</title>
        <authorList>
            <person name="Yamashiro T."/>
            <person name="Shiraishi A."/>
            <person name="Satake H."/>
            <person name="Nakayama K."/>
        </authorList>
    </citation>
    <scope>NUCLEOTIDE SEQUENCE</scope>
</reference>
<dbReference type="PANTHER" id="PTHR11439:SF495">
    <property type="entry name" value="REVERSE TRANSCRIPTASE, RNA-DEPENDENT DNA POLYMERASE-RELATED"/>
    <property type="match status" value="1"/>
</dbReference>
<proteinExistence type="predicted"/>
<sequence length="171" mass="19130">KCPMLPLNNLGPDESGVSVNETLFKGMIRSQMYLTASRSGIQFFTCFVQDYAGCNLDRKSTPGGCQILRGKLVCWSAKKQSFVKMSSAEAGVSIFCDNTSSIAISNNSMLHSRTKHIEIRYHFIRDYILKGDIELHFVLTDLQLADIFIKPLAKPSFTRLVAELGMLNIEK</sequence>
<name>A0A699IUC5_TANCI</name>
<gene>
    <name evidence="1" type="ORF">Tci_558591</name>
</gene>
<feature type="non-terminal residue" evidence="1">
    <location>
        <position position="1"/>
    </location>
</feature>
<dbReference type="PANTHER" id="PTHR11439">
    <property type="entry name" value="GAG-POL-RELATED RETROTRANSPOSON"/>
    <property type="match status" value="1"/>
</dbReference>
<protein>
    <recommendedName>
        <fullName evidence="2">Retrovirus-related Pol polyprotein from transposon TNT 1-94</fullName>
    </recommendedName>
</protein>
<organism evidence="1">
    <name type="scientific">Tanacetum cinerariifolium</name>
    <name type="common">Dalmatian daisy</name>
    <name type="synonym">Chrysanthemum cinerariifolium</name>
    <dbReference type="NCBI Taxonomy" id="118510"/>
    <lineage>
        <taxon>Eukaryota</taxon>
        <taxon>Viridiplantae</taxon>
        <taxon>Streptophyta</taxon>
        <taxon>Embryophyta</taxon>
        <taxon>Tracheophyta</taxon>
        <taxon>Spermatophyta</taxon>
        <taxon>Magnoliopsida</taxon>
        <taxon>eudicotyledons</taxon>
        <taxon>Gunneridae</taxon>
        <taxon>Pentapetalae</taxon>
        <taxon>asterids</taxon>
        <taxon>campanulids</taxon>
        <taxon>Asterales</taxon>
        <taxon>Asteraceae</taxon>
        <taxon>Asteroideae</taxon>
        <taxon>Anthemideae</taxon>
        <taxon>Anthemidinae</taxon>
        <taxon>Tanacetum</taxon>
    </lineage>
</organism>